<protein>
    <submittedName>
        <fullName evidence="2">Uncharacterized protein</fullName>
    </submittedName>
</protein>
<feature type="non-terminal residue" evidence="2">
    <location>
        <position position="64"/>
    </location>
</feature>
<organism evidence="2">
    <name type="scientific">uncultured Nocardioides sp</name>
    <dbReference type="NCBI Taxonomy" id="198441"/>
    <lineage>
        <taxon>Bacteria</taxon>
        <taxon>Bacillati</taxon>
        <taxon>Actinomycetota</taxon>
        <taxon>Actinomycetes</taxon>
        <taxon>Propionibacteriales</taxon>
        <taxon>Nocardioidaceae</taxon>
        <taxon>Nocardioides</taxon>
        <taxon>environmental samples</taxon>
    </lineage>
</organism>
<evidence type="ECO:0000313" key="2">
    <source>
        <dbReference type="EMBL" id="CAA9418841.1"/>
    </source>
</evidence>
<feature type="compositionally biased region" description="Basic and acidic residues" evidence="1">
    <location>
        <begin position="48"/>
        <end position="64"/>
    </location>
</feature>
<feature type="region of interest" description="Disordered" evidence="1">
    <location>
        <begin position="1"/>
        <end position="64"/>
    </location>
</feature>
<proteinExistence type="predicted"/>
<dbReference type="EMBL" id="CADCUP010000226">
    <property type="protein sequence ID" value="CAA9418841.1"/>
    <property type="molecule type" value="Genomic_DNA"/>
</dbReference>
<gene>
    <name evidence="2" type="ORF">AVDCRST_MAG06-3384</name>
</gene>
<sequence length="64" mass="7379">APHHDGSAGPVPGRHRPGRLFRRRGHRQRAVHRRQRDARCVDQPVDQPVDRPVDRREQPGRGIP</sequence>
<feature type="compositionally biased region" description="Basic residues" evidence="1">
    <location>
        <begin position="13"/>
        <end position="36"/>
    </location>
</feature>
<feature type="non-terminal residue" evidence="2">
    <location>
        <position position="1"/>
    </location>
</feature>
<name>A0A6J4PQ46_9ACTN</name>
<evidence type="ECO:0000256" key="1">
    <source>
        <dbReference type="SAM" id="MobiDB-lite"/>
    </source>
</evidence>
<accession>A0A6J4PQ46</accession>
<reference evidence="2" key="1">
    <citation type="submission" date="2020-02" db="EMBL/GenBank/DDBJ databases">
        <authorList>
            <person name="Meier V. D."/>
        </authorList>
    </citation>
    <scope>NUCLEOTIDE SEQUENCE</scope>
    <source>
        <strain evidence="2">AVDCRST_MAG06</strain>
    </source>
</reference>
<dbReference type="AlphaFoldDB" id="A0A6J4PQ46"/>